<feature type="transmembrane region" description="Helical" evidence="23">
    <location>
        <begin position="374"/>
        <end position="393"/>
    </location>
</feature>
<comment type="similarity">
    <text evidence="16">Belongs to the SEDS family. FtsW subfamily.</text>
</comment>
<evidence type="ECO:0000256" key="20">
    <source>
        <dbReference type="ARBA" id="ARBA00049902"/>
    </source>
</evidence>
<evidence type="ECO:0000256" key="2">
    <source>
        <dbReference type="ARBA" id="ARBA00004752"/>
    </source>
</evidence>
<sequence length="540" mass="58356">MSLTADAPEATAGTTKPTPRRAGSWWDGPRGIIDAVLRRPLASFHLIITLTVLLTVFGLIMVLSASSVEGYSKNGSAYGLFTTQVVFAVLGTILFYVALRMPVRYMRKLAAPAIIITTLMLVAVLIPGVGTLSGGARRWFVVAGLSVQPSELVKLALCVWGAHLLSSRIRDRASLRELLVPLIPVAILVCALIMLEPNLSTTITIAIIVGTLLWFAGLSLKVFGVFVISGISLAVLLAMVEGYRSERVQSFLGNINDPQGAGYQARQAQFALANGGTWGVGLGQSRAKWNYLPNAHNDFIFAIIGEELGLIGGLLVVALFVLLAFVGLRIALRAVDPFLRLMTATITILISAQALINIGYVIGLLPVTGIQLPLLSAGGTSTFTVLVMLGLLANAARHEPEAVAALAAGDDGRLGRFLRLPQPETYAPTRVQAWRARRDVGDGRSAPRKRPVADSSRAPRGNPASYFGFGGHPEPVRQPQQRSGRVRERTGPPHPRARYRTTPPDFATGEYDPRHDWRSDARRETHRAEPRRGAPSRSRR</sequence>
<feature type="transmembrane region" description="Helical" evidence="23">
    <location>
        <begin position="44"/>
        <end position="65"/>
    </location>
</feature>
<evidence type="ECO:0000256" key="17">
    <source>
        <dbReference type="ARBA" id="ARBA00041185"/>
    </source>
</evidence>
<dbReference type="Proteomes" id="UP000632454">
    <property type="component" value="Unassembled WGS sequence"/>
</dbReference>
<evidence type="ECO:0000256" key="1">
    <source>
        <dbReference type="ARBA" id="ARBA00004651"/>
    </source>
</evidence>
<dbReference type="NCBIfam" id="TIGR02614">
    <property type="entry name" value="ftsW"/>
    <property type="match status" value="1"/>
</dbReference>
<keyword evidence="11 23" id="KW-0472">Membrane</keyword>
<comment type="subcellular location">
    <subcellularLocation>
        <location evidence="1">Cell membrane</location>
        <topology evidence="1">Multi-pass membrane protein</topology>
    </subcellularLocation>
</comment>
<dbReference type="PANTHER" id="PTHR30474:SF2">
    <property type="entry name" value="PEPTIDOGLYCAN GLYCOSYLTRANSFERASE FTSW-RELATED"/>
    <property type="match status" value="1"/>
</dbReference>
<proteinExistence type="inferred from homology"/>
<evidence type="ECO:0000256" key="10">
    <source>
        <dbReference type="ARBA" id="ARBA00022989"/>
    </source>
</evidence>
<evidence type="ECO:0000256" key="15">
    <source>
        <dbReference type="ARBA" id="ARBA00033270"/>
    </source>
</evidence>
<dbReference type="InterPro" id="IPR013437">
    <property type="entry name" value="FtsW"/>
</dbReference>
<comment type="function">
    <text evidence="21">Peptidoglycan polymerase that is essential for cell division.</text>
</comment>
<dbReference type="InterPro" id="IPR001182">
    <property type="entry name" value="FtsW/RodA"/>
</dbReference>
<keyword evidence="13" id="KW-0961">Cell wall biogenesis/degradation</keyword>
<dbReference type="Pfam" id="PF01098">
    <property type="entry name" value="FTSW_RODA_SPOVE"/>
    <property type="match status" value="1"/>
</dbReference>
<evidence type="ECO:0000256" key="18">
    <source>
        <dbReference type="ARBA" id="ARBA00041418"/>
    </source>
</evidence>
<keyword evidence="12" id="KW-0131">Cell cycle</keyword>
<evidence type="ECO:0000256" key="19">
    <source>
        <dbReference type="ARBA" id="ARBA00044770"/>
    </source>
</evidence>
<comment type="caution">
    <text evidence="24">The sequence shown here is derived from an EMBL/GenBank/DDBJ whole genome shotgun (WGS) entry which is preliminary data.</text>
</comment>
<keyword evidence="4 24" id="KW-0132">Cell division</keyword>
<dbReference type="PANTHER" id="PTHR30474">
    <property type="entry name" value="CELL CYCLE PROTEIN"/>
    <property type="match status" value="1"/>
</dbReference>
<name>A0ABQ1UXI9_9NOCA</name>
<reference evidence="25" key="1">
    <citation type="journal article" date="2019" name="Int. J. Syst. Evol. Microbiol.">
        <title>The Global Catalogue of Microorganisms (GCM) 10K type strain sequencing project: providing services to taxonomists for standard genome sequencing and annotation.</title>
        <authorList>
            <consortium name="The Broad Institute Genomics Platform"/>
            <consortium name="The Broad Institute Genome Sequencing Center for Infectious Disease"/>
            <person name="Wu L."/>
            <person name="Ma J."/>
        </authorList>
    </citation>
    <scope>NUCLEOTIDE SEQUENCE [LARGE SCALE GENOMIC DNA]</scope>
    <source>
        <strain evidence="25">CCM 7855</strain>
    </source>
</reference>
<keyword evidence="6" id="KW-0808">Transferase</keyword>
<keyword evidence="8" id="KW-0133">Cell shape</keyword>
<feature type="compositionally biased region" description="Basic and acidic residues" evidence="22">
    <location>
        <begin position="511"/>
        <end position="532"/>
    </location>
</feature>
<dbReference type="InterPro" id="IPR018365">
    <property type="entry name" value="Cell_cycle_FtsW-rel_CS"/>
</dbReference>
<evidence type="ECO:0000313" key="25">
    <source>
        <dbReference type="Proteomes" id="UP000632454"/>
    </source>
</evidence>
<accession>A0ABQ1UXI9</accession>
<evidence type="ECO:0000256" key="3">
    <source>
        <dbReference type="ARBA" id="ARBA00022475"/>
    </source>
</evidence>
<keyword evidence="25" id="KW-1185">Reference proteome</keyword>
<evidence type="ECO:0000256" key="8">
    <source>
        <dbReference type="ARBA" id="ARBA00022960"/>
    </source>
</evidence>
<keyword evidence="10 23" id="KW-1133">Transmembrane helix</keyword>
<evidence type="ECO:0000256" key="22">
    <source>
        <dbReference type="SAM" id="MobiDB-lite"/>
    </source>
</evidence>
<dbReference type="GO" id="GO:0051301">
    <property type="term" value="P:cell division"/>
    <property type="evidence" value="ECO:0007669"/>
    <property type="project" value="UniProtKB-KW"/>
</dbReference>
<feature type="transmembrane region" description="Helical" evidence="23">
    <location>
        <begin position="139"/>
        <end position="166"/>
    </location>
</feature>
<keyword evidence="7 23" id="KW-0812">Transmembrane</keyword>
<organism evidence="24 25">
    <name type="scientific">Williamsia phyllosphaerae</name>
    <dbReference type="NCBI Taxonomy" id="885042"/>
    <lineage>
        <taxon>Bacteria</taxon>
        <taxon>Bacillati</taxon>
        <taxon>Actinomycetota</taxon>
        <taxon>Actinomycetes</taxon>
        <taxon>Mycobacteriales</taxon>
        <taxon>Nocardiaceae</taxon>
        <taxon>Williamsia</taxon>
    </lineage>
</organism>
<feature type="transmembrane region" description="Helical" evidence="23">
    <location>
        <begin position="338"/>
        <end position="362"/>
    </location>
</feature>
<evidence type="ECO:0000313" key="24">
    <source>
        <dbReference type="EMBL" id="GGF29515.1"/>
    </source>
</evidence>
<feature type="region of interest" description="Disordered" evidence="22">
    <location>
        <begin position="1"/>
        <end position="23"/>
    </location>
</feature>
<feature type="transmembrane region" description="Helical" evidence="23">
    <location>
        <begin position="299"/>
        <end position="326"/>
    </location>
</feature>
<evidence type="ECO:0000256" key="7">
    <source>
        <dbReference type="ARBA" id="ARBA00022692"/>
    </source>
</evidence>
<evidence type="ECO:0000256" key="11">
    <source>
        <dbReference type="ARBA" id="ARBA00023136"/>
    </source>
</evidence>
<evidence type="ECO:0000256" key="16">
    <source>
        <dbReference type="ARBA" id="ARBA00038053"/>
    </source>
</evidence>
<evidence type="ECO:0000256" key="4">
    <source>
        <dbReference type="ARBA" id="ARBA00022618"/>
    </source>
</evidence>
<dbReference type="RefSeq" id="WP_188490144.1">
    <property type="nucleotide sequence ID" value="NZ_BMCS01000001.1"/>
</dbReference>
<feature type="region of interest" description="Disordered" evidence="22">
    <location>
        <begin position="429"/>
        <end position="540"/>
    </location>
</feature>
<feature type="transmembrane region" description="Helical" evidence="23">
    <location>
        <begin position="109"/>
        <end position="127"/>
    </location>
</feature>
<evidence type="ECO:0000256" key="21">
    <source>
        <dbReference type="ARBA" id="ARBA00049966"/>
    </source>
</evidence>
<evidence type="ECO:0000256" key="14">
    <source>
        <dbReference type="ARBA" id="ARBA00032370"/>
    </source>
</evidence>
<evidence type="ECO:0000256" key="12">
    <source>
        <dbReference type="ARBA" id="ARBA00023306"/>
    </source>
</evidence>
<feature type="transmembrane region" description="Helical" evidence="23">
    <location>
        <begin position="201"/>
        <end position="217"/>
    </location>
</feature>
<evidence type="ECO:0000256" key="5">
    <source>
        <dbReference type="ARBA" id="ARBA00022676"/>
    </source>
</evidence>
<dbReference type="EC" id="2.4.99.28" evidence="19"/>
<keyword evidence="5" id="KW-0328">Glycosyltransferase</keyword>
<keyword evidence="3" id="KW-1003">Cell membrane</keyword>
<gene>
    <name evidence="24" type="primary">ftsW</name>
    <name evidence="24" type="ORF">GCM10007298_26820</name>
</gene>
<keyword evidence="9" id="KW-0573">Peptidoglycan synthesis</keyword>
<comment type="pathway">
    <text evidence="2">Cell wall biogenesis; peptidoglycan biosynthesis.</text>
</comment>
<feature type="transmembrane region" description="Helical" evidence="23">
    <location>
        <begin position="77"/>
        <end position="97"/>
    </location>
</feature>
<evidence type="ECO:0000256" key="23">
    <source>
        <dbReference type="SAM" id="Phobius"/>
    </source>
</evidence>
<feature type="transmembrane region" description="Helical" evidence="23">
    <location>
        <begin position="178"/>
        <end position="195"/>
    </location>
</feature>
<evidence type="ECO:0000256" key="6">
    <source>
        <dbReference type="ARBA" id="ARBA00022679"/>
    </source>
</evidence>
<dbReference type="PROSITE" id="PS00428">
    <property type="entry name" value="FTSW_RODA_SPOVE"/>
    <property type="match status" value="1"/>
</dbReference>
<comment type="catalytic activity">
    <reaction evidence="20">
        <text>[GlcNAc-(1-&gt;4)-Mur2Ac(oyl-L-Ala-gamma-D-Glu-L-Lys-D-Ala-D-Ala)](n)-di-trans,octa-cis-undecaprenyl diphosphate + beta-D-GlcNAc-(1-&gt;4)-Mur2Ac(oyl-L-Ala-gamma-D-Glu-L-Lys-D-Ala-D-Ala)-di-trans,octa-cis-undecaprenyl diphosphate = [GlcNAc-(1-&gt;4)-Mur2Ac(oyl-L-Ala-gamma-D-Glu-L-Lys-D-Ala-D-Ala)](n+1)-di-trans,octa-cis-undecaprenyl diphosphate + di-trans,octa-cis-undecaprenyl diphosphate + H(+)</text>
        <dbReference type="Rhea" id="RHEA:23708"/>
        <dbReference type="Rhea" id="RHEA-COMP:9602"/>
        <dbReference type="Rhea" id="RHEA-COMP:9603"/>
        <dbReference type="ChEBI" id="CHEBI:15378"/>
        <dbReference type="ChEBI" id="CHEBI:58405"/>
        <dbReference type="ChEBI" id="CHEBI:60033"/>
        <dbReference type="ChEBI" id="CHEBI:78435"/>
        <dbReference type="EC" id="2.4.99.28"/>
    </reaction>
</comment>
<dbReference type="EMBL" id="BMCS01000001">
    <property type="protein sequence ID" value="GGF29515.1"/>
    <property type="molecule type" value="Genomic_DNA"/>
</dbReference>
<feature type="transmembrane region" description="Helical" evidence="23">
    <location>
        <begin position="222"/>
        <end position="240"/>
    </location>
</feature>
<protein>
    <recommendedName>
        <fullName evidence="17">Probable peptidoglycan glycosyltransferase FtsW</fullName>
        <ecNumber evidence="19">2.4.99.28</ecNumber>
    </recommendedName>
    <alternativeName>
        <fullName evidence="18">Cell division protein FtsW</fullName>
    </alternativeName>
    <alternativeName>
        <fullName evidence="15">Cell wall polymerase</fullName>
    </alternativeName>
    <alternativeName>
        <fullName evidence="14">Peptidoglycan polymerase</fullName>
    </alternativeName>
</protein>
<evidence type="ECO:0000256" key="9">
    <source>
        <dbReference type="ARBA" id="ARBA00022984"/>
    </source>
</evidence>
<evidence type="ECO:0000256" key="13">
    <source>
        <dbReference type="ARBA" id="ARBA00023316"/>
    </source>
</evidence>